<dbReference type="EMBL" id="KQ435794">
    <property type="protein sequence ID" value="KOX74082.1"/>
    <property type="molecule type" value="Genomic_DNA"/>
</dbReference>
<gene>
    <name evidence="1" type="ORF">WN51_14162</name>
</gene>
<name>A0A0N0U525_9HYME</name>
<keyword evidence="2" id="KW-1185">Reference proteome</keyword>
<sequence>MEGRPDGPSGERFRRMLISSPVLTEKSLSVRSGRACADERRCGEQDDLESSYQLSEEARDSVGVSVRCGCGSYADRACVTGFAKLQRKVSVLVRGSKEAVSNVVPRMAAIFVVVCLLLLDTRPTFAANNVDDDGVFGERKWKTSGVDDGKQKEKGGGTGLLSFEGCRLGAMDGFPRGEKKSILIGVALWCY</sequence>
<dbReference type="AlphaFoldDB" id="A0A0N0U525"/>
<dbReference type="Proteomes" id="UP000053105">
    <property type="component" value="Unassembled WGS sequence"/>
</dbReference>
<reference evidence="1 2" key="1">
    <citation type="submission" date="2015-07" db="EMBL/GenBank/DDBJ databases">
        <title>The genome of Melipona quadrifasciata.</title>
        <authorList>
            <person name="Pan H."/>
            <person name="Kapheim K."/>
        </authorList>
    </citation>
    <scope>NUCLEOTIDE SEQUENCE [LARGE SCALE GENOMIC DNA]</scope>
    <source>
        <strain evidence="1">0111107301</strain>
        <tissue evidence="1">Whole body</tissue>
    </source>
</reference>
<accession>A0A0N0U525</accession>
<evidence type="ECO:0000313" key="2">
    <source>
        <dbReference type="Proteomes" id="UP000053105"/>
    </source>
</evidence>
<organism evidence="1 2">
    <name type="scientific">Melipona quadrifasciata</name>
    <dbReference type="NCBI Taxonomy" id="166423"/>
    <lineage>
        <taxon>Eukaryota</taxon>
        <taxon>Metazoa</taxon>
        <taxon>Ecdysozoa</taxon>
        <taxon>Arthropoda</taxon>
        <taxon>Hexapoda</taxon>
        <taxon>Insecta</taxon>
        <taxon>Pterygota</taxon>
        <taxon>Neoptera</taxon>
        <taxon>Endopterygota</taxon>
        <taxon>Hymenoptera</taxon>
        <taxon>Apocrita</taxon>
        <taxon>Aculeata</taxon>
        <taxon>Apoidea</taxon>
        <taxon>Anthophila</taxon>
        <taxon>Apidae</taxon>
        <taxon>Melipona</taxon>
    </lineage>
</organism>
<dbReference type="OrthoDB" id="7614895at2759"/>
<protein>
    <submittedName>
        <fullName evidence="1">Uncharacterized protein</fullName>
    </submittedName>
</protein>
<proteinExistence type="predicted"/>
<evidence type="ECO:0000313" key="1">
    <source>
        <dbReference type="EMBL" id="KOX74082.1"/>
    </source>
</evidence>